<dbReference type="InterPro" id="IPR016047">
    <property type="entry name" value="M23ase_b-sheet_dom"/>
</dbReference>
<evidence type="ECO:0000313" key="2">
    <source>
        <dbReference type="EMBL" id="NHE55290.1"/>
    </source>
</evidence>
<dbReference type="PANTHER" id="PTHR21666">
    <property type="entry name" value="PEPTIDASE-RELATED"/>
    <property type="match status" value="1"/>
</dbReference>
<dbReference type="InterPro" id="IPR011055">
    <property type="entry name" value="Dup_hybrid_motif"/>
</dbReference>
<protein>
    <submittedName>
        <fullName evidence="2">Peptidoglycan DD-metalloendopeptidase family protein</fullName>
    </submittedName>
</protein>
<dbReference type="Pfam" id="PF01551">
    <property type="entry name" value="Peptidase_M23"/>
    <property type="match status" value="1"/>
</dbReference>
<keyword evidence="3" id="KW-1185">Reference proteome</keyword>
<name>A0ABX0H0H9_9BACT</name>
<evidence type="ECO:0000313" key="3">
    <source>
        <dbReference type="Proteomes" id="UP000649799"/>
    </source>
</evidence>
<evidence type="ECO:0000259" key="1">
    <source>
        <dbReference type="Pfam" id="PF01551"/>
    </source>
</evidence>
<gene>
    <name evidence="2" type="ORF">G9Q97_00500</name>
</gene>
<comment type="caution">
    <text evidence="2">The sequence shown here is derived from an EMBL/GenBank/DDBJ whole genome shotgun (WGS) entry which is preliminary data.</text>
</comment>
<proteinExistence type="predicted"/>
<sequence length="224" mass="25542">MPENPTQFFPIMGESLNEKNAMYLDMSAQNQALQEIDLMDSHAFSSHIQDILTHKQKKFALGGYAENRAIYRRSQVFAQEGSLFRNIHLGVDIWSGSGAMVFCPFEGRVHSYKDNMGFGNYGPTLILEHYLEGQVIYSLYGHLSRKDLKYLKPGQVFLGGEKIGHLGDTEENGHWPPHLHFQLIHDMENRKGDYPGVCAEKEIEKYLNNCPDPHLWLGVPVLSF</sequence>
<reference evidence="2 3" key="1">
    <citation type="submission" date="2020-03" db="EMBL/GenBank/DDBJ databases">
        <title>Cyclobacterium plantarum sp. nov., a marine bacterium isolated from a coastal-marine wetland.</title>
        <authorList>
            <person name="Sanchez-Porro C."/>
            <person name="Ventosa A."/>
            <person name="Amoozegar M."/>
        </authorList>
    </citation>
    <scope>NUCLEOTIDE SEQUENCE [LARGE SCALE GENOMIC DNA]</scope>
    <source>
        <strain evidence="2 3">GBPx2</strain>
    </source>
</reference>
<dbReference type="Gene3D" id="2.70.70.10">
    <property type="entry name" value="Glucose Permease (Domain IIA)"/>
    <property type="match status" value="1"/>
</dbReference>
<feature type="domain" description="M23ase beta-sheet core" evidence="1">
    <location>
        <begin position="87"/>
        <end position="186"/>
    </location>
</feature>
<dbReference type="Proteomes" id="UP000649799">
    <property type="component" value="Unassembled WGS sequence"/>
</dbReference>
<dbReference type="CDD" id="cd12797">
    <property type="entry name" value="M23_peptidase"/>
    <property type="match status" value="1"/>
</dbReference>
<organism evidence="2 3">
    <name type="scientific">Cyclobacterium plantarum</name>
    <dbReference type="NCBI Taxonomy" id="2716263"/>
    <lineage>
        <taxon>Bacteria</taxon>
        <taxon>Pseudomonadati</taxon>
        <taxon>Bacteroidota</taxon>
        <taxon>Cytophagia</taxon>
        <taxon>Cytophagales</taxon>
        <taxon>Cyclobacteriaceae</taxon>
        <taxon>Cyclobacterium</taxon>
    </lineage>
</organism>
<dbReference type="PANTHER" id="PTHR21666:SF270">
    <property type="entry name" value="MUREIN HYDROLASE ACTIVATOR ENVC"/>
    <property type="match status" value="1"/>
</dbReference>
<dbReference type="InterPro" id="IPR050570">
    <property type="entry name" value="Cell_wall_metabolism_enzyme"/>
</dbReference>
<accession>A0ABX0H0H9</accession>
<dbReference type="SUPFAM" id="SSF51261">
    <property type="entry name" value="Duplicated hybrid motif"/>
    <property type="match status" value="1"/>
</dbReference>
<dbReference type="EMBL" id="JAANYN010000001">
    <property type="protein sequence ID" value="NHE55290.1"/>
    <property type="molecule type" value="Genomic_DNA"/>
</dbReference>